<feature type="signal peptide" evidence="2">
    <location>
        <begin position="1"/>
        <end position="20"/>
    </location>
</feature>
<evidence type="ECO:0000313" key="4">
    <source>
        <dbReference type="Proteomes" id="UP000828390"/>
    </source>
</evidence>
<keyword evidence="2" id="KW-0732">Signal</keyword>
<sequence length="347" mass="39057">MCTSFLFVYILVLLCTSTRPRPVLNIDVRSPRILELKCEEHVDGTVYTIFERKKVGTTTYENIFSVVNNASLCKVLNQTPDMDSFCTCEYKSYASCTVTDIHQANVRDQWKCRTFINDRLHRESDPFSIPFVEYMIAIGITGTKQSMSDLSVINLTEPSLISTMGKETSVQLSETITAVYNVTNSEHKTTEATIKIFPFGDLPVVIIIAAMGCLVMIAVLAVVCMFRKLQRYAGRSTTDDQAPMFEVGRIPMIPSSSITSNLQERNIMSTTFSDLVNLNEHTSANVHNDDIIPETQTETQYDEIADLSDQDEASTLPRTPNVRYEILLQRSADDAHYNMVVQNHNSV</sequence>
<gene>
    <name evidence="3" type="ORF">DPMN_046867</name>
</gene>
<accession>A0A9D4I2M3</accession>
<reference evidence="3" key="2">
    <citation type="submission" date="2020-11" db="EMBL/GenBank/DDBJ databases">
        <authorList>
            <person name="McCartney M.A."/>
            <person name="Auch B."/>
            <person name="Kono T."/>
            <person name="Mallez S."/>
            <person name="Becker A."/>
            <person name="Gohl D.M."/>
            <person name="Silverstein K.A.T."/>
            <person name="Koren S."/>
            <person name="Bechman K.B."/>
            <person name="Herman A."/>
            <person name="Abrahante J.E."/>
            <person name="Garbe J."/>
        </authorList>
    </citation>
    <scope>NUCLEOTIDE SEQUENCE</scope>
    <source>
        <strain evidence="3">Duluth1</strain>
        <tissue evidence="3">Whole animal</tissue>
    </source>
</reference>
<dbReference type="EMBL" id="JAIWYP010000011">
    <property type="protein sequence ID" value="KAH3740171.1"/>
    <property type="molecule type" value="Genomic_DNA"/>
</dbReference>
<evidence type="ECO:0000256" key="2">
    <source>
        <dbReference type="SAM" id="SignalP"/>
    </source>
</evidence>
<evidence type="ECO:0000313" key="3">
    <source>
        <dbReference type="EMBL" id="KAH3740171.1"/>
    </source>
</evidence>
<keyword evidence="1" id="KW-0812">Transmembrane</keyword>
<proteinExistence type="predicted"/>
<organism evidence="3 4">
    <name type="scientific">Dreissena polymorpha</name>
    <name type="common">Zebra mussel</name>
    <name type="synonym">Mytilus polymorpha</name>
    <dbReference type="NCBI Taxonomy" id="45954"/>
    <lineage>
        <taxon>Eukaryota</taxon>
        <taxon>Metazoa</taxon>
        <taxon>Spiralia</taxon>
        <taxon>Lophotrochozoa</taxon>
        <taxon>Mollusca</taxon>
        <taxon>Bivalvia</taxon>
        <taxon>Autobranchia</taxon>
        <taxon>Heteroconchia</taxon>
        <taxon>Euheterodonta</taxon>
        <taxon>Imparidentia</taxon>
        <taxon>Neoheterodontei</taxon>
        <taxon>Myida</taxon>
        <taxon>Dreissenoidea</taxon>
        <taxon>Dreissenidae</taxon>
        <taxon>Dreissena</taxon>
    </lineage>
</organism>
<comment type="caution">
    <text evidence="3">The sequence shown here is derived from an EMBL/GenBank/DDBJ whole genome shotgun (WGS) entry which is preliminary data.</text>
</comment>
<keyword evidence="1" id="KW-0472">Membrane</keyword>
<name>A0A9D4I2M3_DREPO</name>
<evidence type="ECO:0000256" key="1">
    <source>
        <dbReference type="SAM" id="Phobius"/>
    </source>
</evidence>
<protein>
    <submittedName>
        <fullName evidence="3">Uncharacterized protein</fullName>
    </submittedName>
</protein>
<feature type="transmembrane region" description="Helical" evidence="1">
    <location>
        <begin position="202"/>
        <end position="226"/>
    </location>
</feature>
<keyword evidence="1" id="KW-1133">Transmembrane helix</keyword>
<feature type="chain" id="PRO_5039008144" evidence="2">
    <location>
        <begin position="21"/>
        <end position="347"/>
    </location>
</feature>
<dbReference type="Proteomes" id="UP000828390">
    <property type="component" value="Unassembled WGS sequence"/>
</dbReference>
<dbReference type="AlphaFoldDB" id="A0A9D4I2M3"/>
<reference evidence="3" key="1">
    <citation type="journal article" date="2019" name="bioRxiv">
        <title>The Genome of the Zebra Mussel, Dreissena polymorpha: A Resource for Invasive Species Research.</title>
        <authorList>
            <person name="McCartney M.A."/>
            <person name="Auch B."/>
            <person name="Kono T."/>
            <person name="Mallez S."/>
            <person name="Zhang Y."/>
            <person name="Obille A."/>
            <person name="Becker A."/>
            <person name="Abrahante J.E."/>
            <person name="Garbe J."/>
            <person name="Badalamenti J.P."/>
            <person name="Herman A."/>
            <person name="Mangelson H."/>
            <person name="Liachko I."/>
            <person name="Sullivan S."/>
            <person name="Sone E.D."/>
            <person name="Koren S."/>
            <person name="Silverstein K.A.T."/>
            <person name="Beckman K.B."/>
            <person name="Gohl D.M."/>
        </authorList>
    </citation>
    <scope>NUCLEOTIDE SEQUENCE</scope>
    <source>
        <strain evidence="3">Duluth1</strain>
        <tissue evidence="3">Whole animal</tissue>
    </source>
</reference>
<keyword evidence="4" id="KW-1185">Reference proteome</keyword>